<dbReference type="SMR" id="A0A314KIU7"/>
<comment type="caution">
    <text evidence="2">The sequence shown here is derived from an EMBL/GenBank/DDBJ whole genome shotgun (WGS) entry which is preliminary data.</text>
</comment>
<feature type="non-terminal residue" evidence="2">
    <location>
        <position position="1"/>
    </location>
</feature>
<dbReference type="AlphaFoldDB" id="A0A314KIU7"/>
<dbReference type="Gene3D" id="3.30.420.10">
    <property type="entry name" value="Ribonuclease H-like superfamily/Ribonuclease H"/>
    <property type="match status" value="1"/>
</dbReference>
<name>A0A314KIU7_NICAT</name>
<feature type="domain" description="RNase H type-1" evidence="1">
    <location>
        <begin position="2"/>
        <end position="64"/>
    </location>
</feature>
<reference evidence="2" key="1">
    <citation type="submission" date="2016-11" db="EMBL/GenBank/DDBJ databases">
        <title>The genome of Nicotiana attenuata.</title>
        <authorList>
            <person name="Xu S."/>
            <person name="Brockmoeller T."/>
            <person name="Gaquerel E."/>
            <person name="Navarro A."/>
            <person name="Kuhl H."/>
            <person name="Gase K."/>
            <person name="Ling Z."/>
            <person name="Zhou W."/>
            <person name="Kreitzer C."/>
            <person name="Stanke M."/>
            <person name="Tang H."/>
            <person name="Lyons E."/>
            <person name="Pandey P."/>
            <person name="Pandey S.P."/>
            <person name="Timmermann B."/>
            <person name="Baldwin I.T."/>
        </authorList>
    </citation>
    <scope>NUCLEOTIDE SEQUENCE [LARGE SCALE GENOMIC DNA]</scope>
    <source>
        <strain evidence="2">UT</strain>
    </source>
</reference>
<dbReference type="GO" id="GO:0003676">
    <property type="term" value="F:nucleic acid binding"/>
    <property type="evidence" value="ECO:0007669"/>
    <property type="project" value="InterPro"/>
</dbReference>
<evidence type="ECO:0000313" key="2">
    <source>
        <dbReference type="EMBL" id="OIT29296.1"/>
    </source>
</evidence>
<gene>
    <name evidence="2" type="ORF">A4A49_59726</name>
</gene>
<evidence type="ECO:0000259" key="1">
    <source>
        <dbReference type="Pfam" id="PF13456"/>
    </source>
</evidence>
<dbReference type="InterPro" id="IPR002156">
    <property type="entry name" value="RNaseH_domain"/>
</dbReference>
<accession>A0A314KIU7</accession>
<feature type="non-terminal residue" evidence="2">
    <location>
        <position position="82"/>
    </location>
</feature>
<sequence>LALSKNLVPLIVEIDSQVLIQLLSSNNLGFSHMLMDCRQLIEKLGSPQVCHIFKEANAAADKLACYGKGRDLAMGKNVLVLV</sequence>
<dbReference type="Proteomes" id="UP000187609">
    <property type="component" value="Unassembled WGS sequence"/>
</dbReference>
<dbReference type="GO" id="GO:0004523">
    <property type="term" value="F:RNA-DNA hybrid ribonuclease activity"/>
    <property type="evidence" value="ECO:0007669"/>
    <property type="project" value="InterPro"/>
</dbReference>
<dbReference type="EMBL" id="MJEQ01001819">
    <property type="protein sequence ID" value="OIT29296.1"/>
    <property type="molecule type" value="Genomic_DNA"/>
</dbReference>
<dbReference type="InterPro" id="IPR036397">
    <property type="entry name" value="RNaseH_sf"/>
</dbReference>
<proteinExistence type="predicted"/>
<organism evidence="2 3">
    <name type="scientific">Nicotiana attenuata</name>
    <name type="common">Coyote tobacco</name>
    <dbReference type="NCBI Taxonomy" id="49451"/>
    <lineage>
        <taxon>Eukaryota</taxon>
        <taxon>Viridiplantae</taxon>
        <taxon>Streptophyta</taxon>
        <taxon>Embryophyta</taxon>
        <taxon>Tracheophyta</taxon>
        <taxon>Spermatophyta</taxon>
        <taxon>Magnoliopsida</taxon>
        <taxon>eudicotyledons</taxon>
        <taxon>Gunneridae</taxon>
        <taxon>Pentapetalae</taxon>
        <taxon>asterids</taxon>
        <taxon>lamiids</taxon>
        <taxon>Solanales</taxon>
        <taxon>Solanaceae</taxon>
        <taxon>Nicotianoideae</taxon>
        <taxon>Nicotianeae</taxon>
        <taxon>Nicotiana</taxon>
    </lineage>
</organism>
<protein>
    <recommendedName>
        <fullName evidence="1">RNase H type-1 domain-containing protein</fullName>
    </recommendedName>
</protein>
<keyword evidence="3" id="KW-1185">Reference proteome</keyword>
<evidence type="ECO:0000313" key="3">
    <source>
        <dbReference type="Proteomes" id="UP000187609"/>
    </source>
</evidence>
<dbReference type="Pfam" id="PF13456">
    <property type="entry name" value="RVT_3"/>
    <property type="match status" value="1"/>
</dbReference>